<accession>A0A1G4B3U5</accession>
<dbReference type="EMBL" id="MJBS01000075">
    <property type="protein sequence ID" value="OHE96013.1"/>
    <property type="molecule type" value="Genomic_DNA"/>
</dbReference>
<gene>
    <name evidence="1" type="ORF">CORC01_08706</name>
</gene>
<sequence length="103" mass="11050">MNSVSGSTAPSITITALASIGHPKWCGLGTGAANHFSADVCSVMQIRIPVVGQLRPKPRSGPRLRSNLQRTKTVRTYLCTAKVYSRDEPQTTSLVDLQKALLA</sequence>
<evidence type="ECO:0000313" key="2">
    <source>
        <dbReference type="Proteomes" id="UP000176998"/>
    </source>
</evidence>
<keyword evidence="2" id="KW-1185">Reference proteome</keyword>
<dbReference type="AlphaFoldDB" id="A0A1G4B3U5"/>
<organism evidence="1 2">
    <name type="scientific">Colletotrichum orchidophilum</name>
    <dbReference type="NCBI Taxonomy" id="1209926"/>
    <lineage>
        <taxon>Eukaryota</taxon>
        <taxon>Fungi</taxon>
        <taxon>Dikarya</taxon>
        <taxon>Ascomycota</taxon>
        <taxon>Pezizomycotina</taxon>
        <taxon>Sordariomycetes</taxon>
        <taxon>Hypocreomycetidae</taxon>
        <taxon>Glomerellales</taxon>
        <taxon>Glomerellaceae</taxon>
        <taxon>Colletotrichum</taxon>
    </lineage>
</organism>
<name>A0A1G4B3U5_9PEZI</name>
<reference evidence="1 2" key="1">
    <citation type="submission" date="2016-09" db="EMBL/GenBank/DDBJ databases">
        <authorList>
            <person name="Capua I."/>
            <person name="De Benedictis P."/>
            <person name="Joannis T."/>
            <person name="Lombin L.H."/>
            <person name="Cattoli G."/>
        </authorList>
    </citation>
    <scope>NUCLEOTIDE SEQUENCE [LARGE SCALE GENOMIC DNA]</scope>
    <source>
        <strain evidence="1 2">IMI 309357</strain>
    </source>
</reference>
<dbReference type="RefSeq" id="XP_022473174.1">
    <property type="nucleotide sequence ID" value="XM_022620336.1"/>
</dbReference>
<evidence type="ECO:0000313" key="1">
    <source>
        <dbReference type="EMBL" id="OHE96013.1"/>
    </source>
</evidence>
<proteinExistence type="predicted"/>
<dbReference type="GeneID" id="34561846"/>
<comment type="caution">
    <text evidence="1">The sequence shown here is derived from an EMBL/GenBank/DDBJ whole genome shotgun (WGS) entry which is preliminary data.</text>
</comment>
<dbReference type="Proteomes" id="UP000176998">
    <property type="component" value="Unassembled WGS sequence"/>
</dbReference>
<protein>
    <submittedName>
        <fullName evidence="1">Uncharacterized protein</fullName>
    </submittedName>
</protein>